<evidence type="ECO:0000313" key="2">
    <source>
        <dbReference type="EMBL" id="QXM16402.1"/>
    </source>
</evidence>
<keyword evidence="1" id="KW-1133">Transmembrane helix</keyword>
<dbReference type="EMBL" id="MW722938">
    <property type="protein sequence ID" value="QXM16402.1"/>
    <property type="molecule type" value="Genomic_DNA"/>
</dbReference>
<geneLocation type="mitochondrion" evidence="2"/>
<evidence type="ECO:0000256" key="1">
    <source>
        <dbReference type="SAM" id="Phobius"/>
    </source>
</evidence>
<reference evidence="2" key="1">
    <citation type="submission" date="2021-03" db="EMBL/GenBank/DDBJ databases">
        <title>The mitochondrial genome of Scelimena melli.</title>
        <authorList>
            <person name="Lin L."/>
        </authorList>
    </citation>
    <scope>NUCLEOTIDE SEQUENCE</scope>
</reference>
<protein>
    <submittedName>
        <fullName evidence="2">ATP synthase F0 subunit 8</fullName>
    </submittedName>
</protein>
<keyword evidence="1" id="KW-0472">Membrane</keyword>
<keyword evidence="2" id="KW-0496">Mitochondrion</keyword>
<keyword evidence="1" id="KW-0812">Transmembrane</keyword>
<dbReference type="AlphaFoldDB" id="A0A8F5GJ39"/>
<feature type="transmembrane region" description="Helical" evidence="1">
    <location>
        <begin position="12"/>
        <end position="34"/>
    </location>
</feature>
<sequence length="52" mass="6240">MPQMSNLWWLPLAMYFSITLLIMNTMIFSASPIMSNQKKLYIKKTSPLDWKW</sequence>
<organism evidence="2">
    <name type="scientific">Scelimena melli</name>
    <dbReference type="NCBI Taxonomy" id="215044"/>
    <lineage>
        <taxon>Eukaryota</taxon>
        <taxon>Metazoa</taxon>
        <taxon>Ecdysozoa</taxon>
        <taxon>Arthropoda</taxon>
        <taxon>Hexapoda</taxon>
        <taxon>Insecta</taxon>
        <taxon>Pterygota</taxon>
        <taxon>Neoptera</taxon>
        <taxon>Polyneoptera</taxon>
        <taxon>Orthoptera</taxon>
        <taxon>Caelifera</taxon>
        <taxon>Acrididea</taxon>
        <taxon>Tetrigoidea</taxon>
        <taxon>Tetrigidae</taxon>
        <taxon>Scelimeninae</taxon>
        <taxon>Scelimena</taxon>
    </lineage>
</organism>
<name>A0A8F5GJ39_9ORTH</name>
<gene>
    <name evidence="2" type="primary">ATP8</name>
</gene>
<accession>A0A8F5GJ39</accession>
<proteinExistence type="predicted"/>